<dbReference type="EMBL" id="JAMQOQ010000003">
    <property type="protein sequence ID" value="MDS0295228.1"/>
    <property type="molecule type" value="Genomic_DNA"/>
</dbReference>
<feature type="domain" description="DUF7344" evidence="3">
    <location>
        <begin position="33"/>
        <end position="111"/>
    </location>
</feature>
<evidence type="ECO:0000313" key="4">
    <source>
        <dbReference type="EMBL" id="MDS0295228.1"/>
    </source>
</evidence>
<evidence type="ECO:0000259" key="3">
    <source>
        <dbReference type="Pfam" id="PF24035"/>
    </source>
</evidence>
<keyword evidence="2" id="KW-0472">Membrane</keyword>
<proteinExistence type="predicted"/>
<dbReference type="Proteomes" id="UP001254813">
    <property type="component" value="Unassembled WGS sequence"/>
</dbReference>
<dbReference type="InterPro" id="IPR055768">
    <property type="entry name" value="DUF7344"/>
</dbReference>
<evidence type="ECO:0000256" key="1">
    <source>
        <dbReference type="SAM" id="MobiDB-lite"/>
    </source>
</evidence>
<feature type="compositionally biased region" description="Basic and acidic residues" evidence="1">
    <location>
        <begin position="7"/>
        <end position="21"/>
    </location>
</feature>
<dbReference type="Pfam" id="PF24035">
    <property type="entry name" value="DUF7344"/>
    <property type="match status" value="1"/>
</dbReference>
<gene>
    <name evidence="4" type="ORF">NDI79_13680</name>
</gene>
<dbReference type="InterPro" id="IPR036388">
    <property type="entry name" value="WH-like_DNA-bd_sf"/>
</dbReference>
<reference evidence="4 5" key="1">
    <citation type="submission" date="2022-06" db="EMBL/GenBank/DDBJ databases">
        <title>Halogeometricum sp. a new haloarchaeum isolate from saline soil.</title>
        <authorList>
            <person name="Strakova D."/>
            <person name="Galisteo C."/>
            <person name="Sanchez-Porro C."/>
            <person name="Ventosa A."/>
        </authorList>
    </citation>
    <scope>NUCLEOTIDE SEQUENCE [LARGE SCALE GENOMIC DNA]</scope>
    <source>
        <strain evidence="5">S3BR25-2</strain>
    </source>
</reference>
<sequence>MKGSALLERKTAESSADSRDRLDECRLSRDELFNLLRNPRRRAALQYLLERDRKATRSELAEHIAAAENEVTTAELNSAQRKRVYVSLYQNHLPKMDEYGVITYDAREGTAELTSEARVLAHYLDADVGESESNRWERYYPLFGLLGGVSLVITSLDRLFALPLDFVTAVSVLLLLIVPVVAIDREFL</sequence>
<feature type="transmembrane region" description="Helical" evidence="2">
    <location>
        <begin position="162"/>
        <end position="183"/>
    </location>
</feature>
<comment type="caution">
    <text evidence="4">The sequence shown here is derived from an EMBL/GenBank/DDBJ whole genome shotgun (WGS) entry which is preliminary data.</text>
</comment>
<keyword evidence="2" id="KW-1133">Transmembrane helix</keyword>
<keyword evidence="2" id="KW-0812">Transmembrane</keyword>
<dbReference type="RefSeq" id="WP_310929093.1">
    <property type="nucleotide sequence ID" value="NZ_JAMQOQ010000003.1"/>
</dbReference>
<evidence type="ECO:0000256" key="2">
    <source>
        <dbReference type="SAM" id="Phobius"/>
    </source>
</evidence>
<feature type="region of interest" description="Disordered" evidence="1">
    <location>
        <begin position="1"/>
        <end position="21"/>
    </location>
</feature>
<keyword evidence="5" id="KW-1185">Reference proteome</keyword>
<accession>A0ABU2G4L6</accession>
<feature type="transmembrane region" description="Helical" evidence="2">
    <location>
        <begin position="139"/>
        <end position="156"/>
    </location>
</feature>
<name>A0ABU2G4L6_9EURY</name>
<dbReference type="Gene3D" id="1.10.10.10">
    <property type="entry name" value="Winged helix-like DNA-binding domain superfamily/Winged helix DNA-binding domain"/>
    <property type="match status" value="1"/>
</dbReference>
<protein>
    <recommendedName>
        <fullName evidence="3">DUF7344 domain-containing protein</fullName>
    </recommendedName>
</protein>
<organism evidence="4 5">
    <name type="scientific">Halogeometricum luteum</name>
    <dbReference type="NCBI Taxonomy" id="2950537"/>
    <lineage>
        <taxon>Archaea</taxon>
        <taxon>Methanobacteriati</taxon>
        <taxon>Methanobacteriota</taxon>
        <taxon>Stenosarchaea group</taxon>
        <taxon>Halobacteria</taxon>
        <taxon>Halobacteriales</taxon>
        <taxon>Haloferacaceae</taxon>
        <taxon>Halogeometricum</taxon>
    </lineage>
</organism>
<evidence type="ECO:0000313" key="5">
    <source>
        <dbReference type="Proteomes" id="UP001254813"/>
    </source>
</evidence>